<evidence type="ECO:0000313" key="2">
    <source>
        <dbReference type="EMBL" id="NZA40057.1"/>
    </source>
</evidence>
<proteinExistence type="predicted"/>
<dbReference type="Proteomes" id="UP000586254">
    <property type="component" value="Unassembled WGS sequence"/>
</dbReference>
<evidence type="ECO:0000313" key="4">
    <source>
        <dbReference type="Proteomes" id="UP000184012"/>
    </source>
</evidence>
<comment type="caution">
    <text evidence="3">The sequence shown here is derived from an EMBL/GenBank/DDBJ whole genome shotgun (WGS) entry which is preliminary data.</text>
</comment>
<dbReference type="EMBL" id="JACCKS010000032">
    <property type="protein sequence ID" value="NZA40057.1"/>
    <property type="molecule type" value="Genomic_DNA"/>
</dbReference>
<feature type="coiled-coil region" evidence="1">
    <location>
        <begin position="24"/>
        <end position="92"/>
    </location>
</feature>
<dbReference type="EMBL" id="FRBP01000013">
    <property type="protein sequence ID" value="SHM25035.1"/>
    <property type="molecule type" value="Genomic_DNA"/>
</dbReference>
<evidence type="ECO:0000256" key="1">
    <source>
        <dbReference type="SAM" id="Coils"/>
    </source>
</evidence>
<dbReference type="RefSeq" id="WP_070081240.1">
    <property type="nucleotide sequence ID" value="NZ_CABJAI010000022.1"/>
</dbReference>
<keyword evidence="1" id="KW-0175">Coiled coil</keyword>
<evidence type="ECO:0000313" key="3">
    <source>
        <dbReference type="EMBL" id="SHM25035.1"/>
    </source>
</evidence>
<gene>
    <name evidence="2" type="ORF">H0N91_18460</name>
    <name evidence="3" type="ORF">SAMN04515649_113123</name>
</gene>
<name>A0A1M7H9C4_9FIRM</name>
<organism evidence="3 4">
    <name type="scientific">Eubacterium callanderi</name>
    <dbReference type="NCBI Taxonomy" id="53442"/>
    <lineage>
        <taxon>Bacteria</taxon>
        <taxon>Bacillati</taxon>
        <taxon>Bacillota</taxon>
        <taxon>Clostridia</taxon>
        <taxon>Eubacteriales</taxon>
        <taxon>Eubacteriaceae</taxon>
        <taxon>Eubacterium</taxon>
    </lineage>
</organism>
<dbReference type="Proteomes" id="UP000184012">
    <property type="component" value="Unassembled WGS sequence"/>
</dbReference>
<reference evidence="2 5" key="2">
    <citation type="submission" date="2020-07" db="EMBL/GenBank/DDBJ databases">
        <title>Organ Donor 1.</title>
        <authorList>
            <person name="Marsh A.J."/>
            <person name="Azcarate-Peril M.A."/>
        </authorList>
    </citation>
    <scope>NUCLEOTIDE SEQUENCE [LARGE SCALE GENOMIC DNA]</scope>
    <source>
        <strain evidence="2 5">AMC0717</strain>
    </source>
</reference>
<protein>
    <submittedName>
        <fullName evidence="3">Uncharacterized protein</fullName>
    </submittedName>
</protein>
<accession>A0A1M7H9C4</accession>
<sequence>MINEVLHQIIDLDNRAKKIKASATARAEKIVSDTKDELKEEETNVITAAKEESKNNYDVEIRKAEEEKDNAIKEMSSSIKSLREQYESAKKESAKRVLDELFQSI</sequence>
<dbReference type="AlphaFoldDB" id="A0A1M7H9C4"/>
<reference evidence="3 4" key="1">
    <citation type="submission" date="2016-11" db="EMBL/GenBank/DDBJ databases">
        <authorList>
            <person name="Varghese N."/>
            <person name="Submissions S."/>
        </authorList>
    </citation>
    <scope>NUCLEOTIDE SEQUENCE [LARGE SCALE GENOMIC DNA]</scope>
    <source>
        <strain evidence="3 4">FD</strain>
    </source>
</reference>
<evidence type="ECO:0000313" key="5">
    <source>
        <dbReference type="Proteomes" id="UP000586254"/>
    </source>
</evidence>